<keyword evidence="4" id="KW-0808">Transferase</keyword>
<dbReference type="InParanoid" id="A0A1B1AEV7"/>
<organism evidence="7 8">
    <name type="scientific">Candidatus Viadribacter manganicus</name>
    <dbReference type="NCBI Taxonomy" id="1759059"/>
    <lineage>
        <taxon>Bacteria</taxon>
        <taxon>Pseudomonadati</taxon>
        <taxon>Pseudomonadota</taxon>
        <taxon>Alphaproteobacteria</taxon>
        <taxon>Hyphomonadales</taxon>
        <taxon>Hyphomonadaceae</taxon>
        <taxon>Candidatus Viadribacter</taxon>
    </lineage>
</organism>
<evidence type="ECO:0000256" key="2">
    <source>
        <dbReference type="ARBA" id="ARBA00022475"/>
    </source>
</evidence>
<keyword evidence="3" id="KW-0997">Cell inner membrane</keyword>
<name>A0A1B1AEV7_9PROT</name>
<evidence type="ECO:0000313" key="8">
    <source>
        <dbReference type="Proteomes" id="UP000092498"/>
    </source>
</evidence>
<evidence type="ECO:0000256" key="6">
    <source>
        <dbReference type="ARBA" id="ARBA00023315"/>
    </source>
</evidence>
<dbReference type="KEGG" id="cbot:ATE48_03680"/>
<dbReference type="EMBL" id="CP013244">
    <property type="protein sequence ID" value="ANP45084.1"/>
    <property type="molecule type" value="Genomic_DNA"/>
</dbReference>
<protein>
    <recommendedName>
        <fullName evidence="9">Lipid A biosynthesis acyltransferase</fullName>
    </recommendedName>
</protein>
<dbReference type="GO" id="GO:0005886">
    <property type="term" value="C:plasma membrane"/>
    <property type="evidence" value="ECO:0007669"/>
    <property type="project" value="UniProtKB-SubCell"/>
</dbReference>
<keyword evidence="6" id="KW-0012">Acyltransferase</keyword>
<evidence type="ECO:0000256" key="5">
    <source>
        <dbReference type="ARBA" id="ARBA00023136"/>
    </source>
</evidence>
<evidence type="ECO:0008006" key="9">
    <source>
        <dbReference type="Google" id="ProtNLM"/>
    </source>
</evidence>
<dbReference type="RefSeq" id="WP_066767928.1">
    <property type="nucleotide sequence ID" value="NZ_CP013244.1"/>
</dbReference>
<dbReference type="CDD" id="cd07984">
    <property type="entry name" value="LPLAT_LABLAT-like"/>
    <property type="match status" value="1"/>
</dbReference>
<evidence type="ECO:0000313" key="7">
    <source>
        <dbReference type="EMBL" id="ANP45084.1"/>
    </source>
</evidence>
<keyword evidence="8" id="KW-1185">Reference proteome</keyword>
<dbReference type="InterPro" id="IPR004960">
    <property type="entry name" value="LipA_acyltrans"/>
</dbReference>
<dbReference type="Proteomes" id="UP000092498">
    <property type="component" value="Chromosome"/>
</dbReference>
<dbReference type="PANTHER" id="PTHR30606:SF9">
    <property type="entry name" value="LIPID A BIOSYNTHESIS LAUROYLTRANSFERASE"/>
    <property type="match status" value="1"/>
</dbReference>
<dbReference type="OrthoDB" id="9801955at2"/>
<comment type="subcellular location">
    <subcellularLocation>
        <location evidence="1">Cell inner membrane</location>
    </subcellularLocation>
</comment>
<dbReference type="GO" id="GO:0009247">
    <property type="term" value="P:glycolipid biosynthetic process"/>
    <property type="evidence" value="ECO:0007669"/>
    <property type="project" value="UniProtKB-ARBA"/>
</dbReference>
<keyword evidence="5" id="KW-0472">Membrane</keyword>
<dbReference type="PANTHER" id="PTHR30606">
    <property type="entry name" value="LIPID A BIOSYNTHESIS LAUROYL ACYLTRANSFERASE"/>
    <property type="match status" value="1"/>
</dbReference>
<proteinExistence type="predicted"/>
<reference evidence="7 8" key="1">
    <citation type="submission" date="2015-11" db="EMBL/GenBank/DDBJ databases">
        <title>Whole-Genome Sequence of Candidatus Oderbacter manganicum from the National Park Lower Oder Valley, Germany.</title>
        <authorList>
            <person name="Braun B."/>
            <person name="Liere K."/>
            <person name="Szewzyk U."/>
        </authorList>
    </citation>
    <scope>NUCLEOTIDE SEQUENCE [LARGE SCALE GENOMIC DNA]</scope>
    <source>
        <strain evidence="7 8">OTSz_A_272</strain>
    </source>
</reference>
<keyword evidence="2" id="KW-1003">Cell membrane</keyword>
<dbReference type="STRING" id="1759059.ATE48_03680"/>
<dbReference type="Pfam" id="PF03279">
    <property type="entry name" value="Lip_A_acyltrans"/>
    <property type="match status" value="1"/>
</dbReference>
<dbReference type="GO" id="GO:0016746">
    <property type="term" value="F:acyltransferase activity"/>
    <property type="evidence" value="ECO:0007669"/>
    <property type="project" value="UniProtKB-KW"/>
</dbReference>
<gene>
    <name evidence="7" type="ORF">ATE48_03680</name>
</gene>
<evidence type="ECO:0000256" key="4">
    <source>
        <dbReference type="ARBA" id="ARBA00022679"/>
    </source>
</evidence>
<dbReference type="AlphaFoldDB" id="A0A1B1AEV7"/>
<evidence type="ECO:0000256" key="1">
    <source>
        <dbReference type="ARBA" id="ARBA00004533"/>
    </source>
</evidence>
<dbReference type="FunCoup" id="A0A1B1AEV7">
    <property type="interactions" value="272"/>
</dbReference>
<evidence type="ECO:0000256" key="3">
    <source>
        <dbReference type="ARBA" id="ARBA00022519"/>
    </source>
</evidence>
<sequence length="304" mass="33936">MAKPKPNSFGFQVEALAWNAYVGALGALGLERASRWGGAIVPAIAPINSAWKTAIRNIRMAFPNENDAFHNEVRKETFVELGRMTGEFPHMPEYLAKYRSGEVEFHGKEIIEATRGKGAVFIGGHFSNWEITSLCLAQVDPDSHFTYRPANNPIIDKYIVDTRAQFGLTLQAAKGKEGGMGLLRSLKRGRSIALMNDQKYNAGLSVPFFGHNCMTADGPTRLALKFKVPLIPITGRRVAGTRFIATAYPAIMLNYDDPDNEQTVFDGVKRVNEFMEARVRDAPGQWFWSHRRWPKSAWVEAGVM</sequence>
<accession>A0A1B1AEV7</accession>